<evidence type="ECO:0000256" key="1">
    <source>
        <dbReference type="ARBA" id="ARBA00001946"/>
    </source>
</evidence>
<dbReference type="GO" id="GO:0005737">
    <property type="term" value="C:cytoplasm"/>
    <property type="evidence" value="ECO:0007669"/>
    <property type="project" value="InterPro"/>
</dbReference>
<keyword evidence="5" id="KW-0378">Hydrolase</keyword>
<dbReference type="EMBL" id="CACTIH010000389">
    <property type="protein sequence ID" value="CAA2960335.1"/>
    <property type="molecule type" value="Genomic_DNA"/>
</dbReference>
<dbReference type="GO" id="GO:0004427">
    <property type="term" value="F:inorganic diphosphate phosphatase activity"/>
    <property type="evidence" value="ECO:0007669"/>
    <property type="project" value="UniProtKB-EC"/>
</dbReference>
<dbReference type="EC" id="3.6.1.1" evidence="3"/>
<comment type="catalytic activity">
    <reaction evidence="7">
        <text>diphosphate + H2O = 2 phosphate + H(+)</text>
        <dbReference type="Rhea" id="RHEA:24576"/>
        <dbReference type="ChEBI" id="CHEBI:15377"/>
        <dbReference type="ChEBI" id="CHEBI:15378"/>
        <dbReference type="ChEBI" id="CHEBI:33019"/>
        <dbReference type="ChEBI" id="CHEBI:43474"/>
        <dbReference type="EC" id="3.6.1.1"/>
    </reaction>
</comment>
<evidence type="ECO:0000256" key="5">
    <source>
        <dbReference type="ARBA" id="ARBA00022801"/>
    </source>
</evidence>
<dbReference type="Proteomes" id="UP000594638">
    <property type="component" value="Unassembled WGS sequence"/>
</dbReference>
<proteinExistence type="inferred from homology"/>
<name>A0A8S0Q6Q3_OLEEU</name>
<evidence type="ECO:0000256" key="6">
    <source>
        <dbReference type="ARBA" id="ARBA00022842"/>
    </source>
</evidence>
<evidence type="ECO:0000256" key="7">
    <source>
        <dbReference type="ARBA" id="ARBA00047820"/>
    </source>
</evidence>
<gene>
    <name evidence="8" type="ORF">OLEA9_A045939</name>
</gene>
<dbReference type="GO" id="GO:0006796">
    <property type="term" value="P:phosphate-containing compound metabolic process"/>
    <property type="evidence" value="ECO:0007669"/>
    <property type="project" value="InterPro"/>
</dbReference>
<dbReference type="InterPro" id="IPR036649">
    <property type="entry name" value="Pyrophosphatase_sf"/>
</dbReference>
<evidence type="ECO:0000256" key="3">
    <source>
        <dbReference type="ARBA" id="ARBA00012146"/>
    </source>
</evidence>
<keyword evidence="6" id="KW-0460">Magnesium</keyword>
<dbReference type="AlphaFoldDB" id="A0A8S0Q6Q3"/>
<dbReference type="PANTHER" id="PTHR10286">
    <property type="entry name" value="INORGANIC PYROPHOSPHATASE"/>
    <property type="match status" value="1"/>
</dbReference>
<dbReference type="InterPro" id="IPR008162">
    <property type="entry name" value="Pyrophosphatase"/>
</dbReference>
<keyword evidence="9" id="KW-1185">Reference proteome</keyword>
<comment type="caution">
    <text evidence="8">The sequence shown here is derived from an EMBL/GenBank/DDBJ whole genome shotgun (WGS) entry which is preliminary data.</text>
</comment>
<dbReference type="GO" id="GO:0000287">
    <property type="term" value="F:magnesium ion binding"/>
    <property type="evidence" value="ECO:0007669"/>
    <property type="project" value="InterPro"/>
</dbReference>
<evidence type="ECO:0000256" key="4">
    <source>
        <dbReference type="ARBA" id="ARBA00022723"/>
    </source>
</evidence>
<organism evidence="8 9">
    <name type="scientific">Olea europaea subsp. europaea</name>
    <dbReference type="NCBI Taxonomy" id="158383"/>
    <lineage>
        <taxon>Eukaryota</taxon>
        <taxon>Viridiplantae</taxon>
        <taxon>Streptophyta</taxon>
        <taxon>Embryophyta</taxon>
        <taxon>Tracheophyta</taxon>
        <taxon>Spermatophyta</taxon>
        <taxon>Magnoliopsida</taxon>
        <taxon>eudicotyledons</taxon>
        <taxon>Gunneridae</taxon>
        <taxon>Pentapetalae</taxon>
        <taxon>asterids</taxon>
        <taxon>lamiids</taxon>
        <taxon>Lamiales</taxon>
        <taxon>Oleaceae</taxon>
        <taxon>Oleeae</taxon>
        <taxon>Olea</taxon>
    </lineage>
</organism>
<dbReference type="Gene3D" id="3.90.80.10">
    <property type="entry name" value="Inorganic pyrophosphatase"/>
    <property type="match status" value="1"/>
</dbReference>
<reference evidence="8 9" key="1">
    <citation type="submission" date="2019-12" db="EMBL/GenBank/DDBJ databases">
        <authorList>
            <person name="Alioto T."/>
            <person name="Alioto T."/>
            <person name="Gomez Garrido J."/>
        </authorList>
    </citation>
    <scope>NUCLEOTIDE SEQUENCE [LARGE SCALE GENOMIC DNA]</scope>
</reference>
<protein>
    <recommendedName>
        <fullName evidence="3">inorganic diphosphatase</fullName>
        <ecNumber evidence="3">3.6.1.1</ecNumber>
    </recommendedName>
</protein>
<dbReference type="SUPFAM" id="SSF50324">
    <property type="entry name" value="Inorganic pyrophosphatase"/>
    <property type="match status" value="1"/>
</dbReference>
<comment type="similarity">
    <text evidence="2">Belongs to the PPase family.</text>
</comment>
<dbReference type="Gramene" id="OE9A045939T1">
    <property type="protein sequence ID" value="OE9A045939C1"/>
    <property type="gene ID" value="OE9A045939"/>
</dbReference>
<keyword evidence="4" id="KW-0479">Metal-binding</keyword>
<sequence length="84" mass="9004">MADNGGQVSDRSSGNIHVVLNERILSSMSRRSVAAHPWHDLEIGPGAPAIFNCVIEIGKGGKVKYELDKASGLIKVGNYIVYVP</sequence>
<evidence type="ECO:0000256" key="2">
    <source>
        <dbReference type="ARBA" id="ARBA00006220"/>
    </source>
</evidence>
<evidence type="ECO:0000313" key="8">
    <source>
        <dbReference type="EMBL" id="CAA2960335.1"/>
    </source>
</evidence>
<comment type="cofactor">
    <cofactor evidence="1">
        <name>Mg(2+)</name>
        <dbReference type="ChEBI" id="CHEBI:18420"/>
    </cofactor>
</comment>
<accession>A0A8S0Q6Q3</accession>
<evidence type="ECO:0000313" key="9">
    <source>
        <dbReference type="Proteomes" id="UP000594638"/>
    </source>
</evidence>
<dbReference type="OrthoDB" id="1689951at2759"/>